<accession>D4DS34</accession>
<sequence length="105" mass="11758">AVRMAVIIYNMVPCAANDFRAPQTAWDGTTPDVSQLRTFGCRVFVKDPSEKLGKFVVRTWDGIYLGPSEGGDGHRIYDPTTKRINDSRDVFFLEGRVKPNSSPHL</sequence>
<reference evidence="2 3" key="1">
    <citation type="submission" date="2010-02" db="EMBL/GenBank/DDBJ databases">
        <authorList>
            <person name="Weinstock G."/>
            <person name="Sodergren E."/>
            <person name="Clifton S."/>
            <person name="Fulton L."/>
            <person name="Fulton B."/>
            <person name="Courtney L."/>
            <person name="Fronick C."/>
            <person name="Harrison M."/>
            <person name="Strong C."/>
            <person name="Farmer C."/>
            <person name="Delahaunty K."/>
            <person name="Markovic C."/>
            <person name="Hall O."/>
            <person name="Minx P."/>
            <person name="Tomlinson C."/>
            <person name="Mitreva M."/>
            <person name="Nelson J."/>
            <person name="Hou S."/>
            <person name="Wollam A."/>
            <person name="Pepin K.H."/>
            <person name="Johnson M."/>
            <person name="Bhonagiri V."/>
            <person name="Zhang X."/>
            <person name="Suruliraj S."/>
            <person name="Warren W."/>
            <person name="Chinwalla A."/>
            <person name="Mardis E.R."/>
            <person name="Wilson R.K."/>
        </authorList>
    </citation>
    <scope>NUCLEOTIDE SEQUENCE [LARGE SCALE GENOMIC DNA]</scope>
    <source>
        <strain evidence="2 3">ATCC 29315</strain>
    </source>
</reference>
<evidence type="ECO:0000259" key="1">
    <source>
        <dbReference type="Pfam" id="PF25597"/>
    </source>
</evidence>
<protein>
    <recommendedName>
        <fullName evidence="1">Retroviral polymerase SH3-like domain-containing protein</fullName>
    </recommendedName>
</protein>
<dbReference type="AlphaFoldDB" id="D4DS34"/>
<organism evidence="2 3">
    <name type="scientific">Neisseria elongata subsp. glycolytica ATCC 29315</name>
    <dbReference type="NCBI Taxonomy" id="546263"/>
    <lineage>
        <taxon>Bacteria</taxon>
        <taxon>Pseudomonadati</taxon>
        <taxon>Pseudomonadota</taxon>
        <taxon>Betaproteobacteria</taxon>
        <taxon>Neisseriales</taxon>
        <taxon>Neisseriaceae</taxon>
        <taxon>Neisseria</taxon>
    </lineage>
</organism>
<comment type="caution">
    <text evidence="2">The sequence shown here is derived from an EMBL/GenBank/DDBJ whole genome shotgun (WGS) entry which is preliminary data.</text>
</comment>
<dbReference type="EMBL" id="ADBF01000171">
    <property type="protein sequence ID" value="EFE49352.1"/>
    <property type="molecule type" value="Genomic_DNA"/>
</dbReference>
<dbReference type="InterPro" id="IPR057670">
    <property type="entry name" value="SH3_retrovirus"/>
</dbReference>
<evidence type="ECO:0000313" key="2">
    <source>
        <dbReference type="EMBL" id="EFE49352.1"/>
    </source>
</evidence>
<feature type="non-terminal residue" evidence="2">
    <location>
        <position position="1"/>
    </location>
</feature>
<gene>
    <name evidence="2" type="ORF">NEIELOOT_01877</name>
</gene>
<name>D4DS34_NEIEG</name>
<dbReference type="Proteomes" id="UP000005536">
    <property type="component" value="Unassembled WGS sequence"/>
</dbReference>
<evidence type="ECO:0000313" key="3">
    <source>
        <dbReference type="Proteomes" id="UP000005536"/>
    </source>
</evidence>
<dbReference type="Pfam" id="PF25597">
    <property type="entry name" value="SH3_retrovirus"/>
    <property type="match status" value="1"/>
</dbReference>
<feature type="domain" description="Retroviral polymerase SH3-like" evidence="1">
    <location>
        <begin position="41"/>
        <end position="102"/>
    </location>
</feature>
<proteinExistence type="predicted"/>